<gene>
    <name evidence="2" type="primary">LOC104749154</name>
</gene>
<accession>A0ABM1QFK4</accession>
<evidence type="ECO:0000313" key="2">
    <source>
        <dbReference type="RefSeq" id="XP_019085542.1"/>
    </source>
</evidence>
<name>A0ABM1QFK4_CAMSA</name>
<sequence>MGDFNQILSADEHYSVIPYTLLLPGMSEFRGCLEDNELSDMPSRETLFMWFNGQHDDPIMRKLDWAVVNDVWCSKFPEAVAIFESPGDSDHSPCLVHTSSVVQHTKKPFKYFSFLSTHTQFQSRIKEAWQREVCAGSKLYTLGQRLKITRLACRRLNREGFGNIQQRTKEALEHLEQVQAILMSTPSDENFRQEWYKDGDANTFFFHRTMIANQGKNCIKFLRGADEDLIHNADQIKDMILAYYQGPLGIVNDELEPMSIEEIKDLTSFRCGTSLGNQLLQVPTPEDIRRTIASMPKIRHRVLTGSQSSSYGKPGTKWEL</sequence>
<dbReference type="Proteomes" id="UP000694864">
    <property type="component" value="Chromosome 2"/>
</dbReference>
<organism evidence="1 2">
    <name type="scientific">Camelina sativa</name>
    <name type="common">False flax</name>
    <name type="synonym">Myagrum sativum</name>
    <dbReference type="NCBI Taxonomy" id="90675"/>
    <lineage>
        <taxon>Eukaryota</taxon>
        <taxon>Viridiplantae</taxon>
        <taxon>Streptophyta</taxon>
        <taxon>Embryophyta</taxon>
        <taxon>Tracheophyta</taxon>
        <taxon>Spermatophyta</taxon>
        <taxon>Magnoliopsida</taxon>
        <taxon>eudicotyledons</taxon>
        <taxon>Gunneridae</taxon>
        <taxon>Pentapetalae</taxon>
        <taxon>rosids</taxon>
        <taxon>malvids</taxon>
        <taxon>Brassicales</taxon>
        <taxon>Brassicaceae</taxon>
        <taxon>Camelineae</taxon>
        <taxon>Camelina</taxon>
    </lineage>
</organism>
<proteinExistence type="predicted"/>
<reference evidence="2" key="2">
    <citation type="submission" date="2025-08" db="UniProtKB">
        <authorList>
            <consortium name="RefSeq"/>
        </authorList>
    </citation>
    <scope>IDENTIFICATION</scope>
    <source>
        <tissue evidence="2">Leaf</tissue>
    </source>
</reference>
<dbReference type="PANTHER" id="PTHR33710:SF77">
    <property type="entry name" value="DNASE I-LIKE SUPERFAMILY PROTEIN"/>
    <property type="match status" value="1"/>
</dbReference>
<dbReference type="InterPro" id="IPR036691">
    <property type="entry name" value="Endo/exonu/phosph_ase_sf"/>
</dbReference>
<evidence type="ECO:0000313" key="1">
    <source>
        <dbReference type="Proteomes" id="UP000694864"/>
    </source>
</evidence>
<protein>
    <submittedName>
        <fullName evidence="2">Uncharacterized protein LOC104749154</fullName>
    </submittedName>
</protein>
<dbReference type="PANTHER" id="PTHR33710">
    <property type="entry name" value="BNAC02G09200D PROTEIN"/>
    <property type="match status" value="1"/>
</dbReference>
<dbReference type="RefSeq" id="XP_019085542.1">
    <property type="nucleotide sequence ID" value="XM_019229997.1"/>
</dbReference>
<keyword evidence="1" id="KW-1185">Reference proteome</keyword>
<dbReference type="GeneID" id="104749154"/>
<dbReference type="SUPFAM" id="SSF56219">
    <property type="entry name" value="DNase I-like"/>
    <property type="match status" value="1"/>
</dbReference>
<dbReference type="Gene3D" id="3.60.10.10">
    <property type="entry name" value="Endonuclease/exonuclease/phosphatase"/>
    <property type="match status" value="1"/>
</dbReference>
<reference evidence="1" key="1">
    <citation type="journal article" date="2014" name="Nat. Commun.">
        <title>The emerging biofuel crop Camelina sativa retains a highly undifferentiated hexaploid genome structure.</title>
        <authorList>
            <person name="Kagale S."/>
            <person name="Koh C."/>
            <person name="Nixon J."/>
            <person name="Bollina V."/>
            <person name="Clarke W.E."/>
            <person name="Tuteja R."/>
            <person name="Spillane C."/>
            <person name="Robinson S.J."/>
            <person name="Links M.G."/>
            <person name="Clarke C."/>
            <person name="Higgins E.E."/>
            <person name="Huebert T."/>
            <person name="Sharpe A.G."/>
            <person name="Parkin I.A."/>
        </authorList>
    </citation>
    <scope>NUCLEOTIDE SEQUENCE [LARGE SCALE GENOMIC DNA]</scope>
    <source>
        <strain evidence="1">cv. DH55</strain>
    </source>
</reference>